<keyword evidence="2" id="KW-1185">Reference proteome</keyword>
<sequence>MSTQRPFFANFLAAFRAHPTQIPKITSSITPSAAVASSATIWTSASAQQLSKPSPSTTETTPSSPRPINTKSNPYTQTNGAPVQDRQLVASLSPLQHNVSPQTHLPRSPSSPGLPTYGPHNKPQSSYPTCQEARRGRRGSDSSFDSGGFREVRGGGEKWFIGGLTANGEEKYYKLSMIKRDRSWDRISADQLSL</sequence>
<reference evidence="3" key="2">
    <citation type="submission" date="2020-04" db="EMBL/GenBank/DDBJ databases">
        <authorList>
            <consortium name="NCBI Genome Project"/>
        </authorList>
    </citation>
    <scope>NUCLEOTIDE SEQUENCE</scope>
    <source>
        <strain evidence="3">CBS 342.82</strain>
    </source>
</reference>
<dbReference type="Proteomes" id="UP000504637">
    <property type="component" value="Unplaced"/>
</dbReference>
<gene>
    <name evidence="3" type="ORF">K489DRAFT_375453</name>
</gene>
<dbReference type="GeneID" id="54361490"/>
<dbReference type="OrthoDB" id="4207123at2759"/>
<feature type="compositionally biased region" description="Polar residues" evidence="1">
    <location>
        <begin position="66"/>
        <end position="80"/>
    </location>
</feature>
<feature type="region of interest" description="Disordered" evidence="1">
    <location>
        <begin position="94"/>
        <end position="151"/>
    </location>
</feature>
<organism evidence="3">
    <name type="scientific">Dissoconium aciculare CBS 342.82</name>
    <dbReference type="NCBI Taxonomy" id="1314786"/>
    <lineage>
        <taxon>Eukaryota</taxon>
        <taxon>Fungi</taxon>
        <taxon>Dikarya</taxon>
        <taxon>Ascomycota</taxon>
        <taxon>Pezizomycotina</taxon>
        <taxon>Dothideomycetes</taxon>
        <taxon>Dothideomycetidae</taxon>
        <taxon>Mycosphaerellales</taxon>
        <taxon>Dissoconiaceae</taxon>
        <taxon>Dissoconium</taxon>
    </lineage>
</organism>
<feature type="compositionally biased region" description="Low complexity" evidence="1">
    <location>
        <begin position="46"/>
        <end position="63"/>
    </location>
</feature>
<accession>A0A6J3MK86</accession>
<feature type="region of interest" description="Disordered" evidence="1">
    <location>
        <begin position="46"/>
        <end position="80"/>
    </location>
</feature>
<dbReference type="RefSeq" id="XP_033464403.1">
    <property type="nucleotide sequence ID" value="XM_033603690.1"/>
</dbReference>
<proteinExistence type="predicted"/>
<reference evidence="3" key="1">
    <citation type="submission" date="2020-01" db="EMBL/GenBank/DDBJ databases">
        <authorList>
            <consortium name="DOE Joint Genome Institute"/>
            <person name="Haridas S."/>
            <person name="Albert R."/>
            <person name="Binder M."/>
            <person name="Bloem J."/>
            <person name="Labutti K."/>
            <person name="Salamov A."/>
            <person name="Andreopoulos B."/>
            <person name="Baker S.E."/>
            <person name="Barry K."/>
            <person name="Bills G."/>
            <person name="Bluhm B.H."/>
            <person name="Cannon C."/>
            <person name="Castanera R."/>
            <person name="Culley D.E."/>
            <person name="Daum C."/>
            <person name="Ezra D."/>
            <person name="Gonzalez J.B."/>
            <person name="Henrissat B."/>
            <person name="Kuo A."/>
            <person name="Liang C."/>
            <person name="Lipzen A."/>
            <person name="Lutzoni F."/>
            <person name="Magnuson J."/>
            <person name="Mondo S."/>
            <person name="Nolan M."/>
            <person name="Ohm R."/>
            <person name="Pangilinan J."/>
            <person name="Park H.-J."/>
            <person name="Ramirez L."/>
            <person name="Alfaro M."/>
            <person name="Sun H."/>
            <person name="Tritt A."/>
            <person name="Yoshinaga Y."/>
            <person name="Zwiers L.-H."/>
            <person name="Turgeon B.G."/>
            <person name="Goodwin S.B."/>
            <person name="Spatafora J.W."/>
            <person name="Crous P.W."/>
            <person name="Grigoriev I.V."/>
        </authorList>
    </citation>
    <scope>NUCLEOTIDE SEQUENCE</scope>
    <source>
        <strain evidence="3">CBS 342.82</strain>
    </source>
</reference>
<evidence type="ECO:0000313" key="2">
    <source>
        <dbReference type="Proteomes" id="UP000504637"/>
    </source>
</evidence>
<dbReference type="PANTHER" id="PTHR42095">
    <property type="entry name" value="YALI0C12166P"/>
    <property type="match status" value="1"/>
</dbReference>
<protein>
    <submittedName>
        <fullName evidence="3">Uncharacterized protein</fullName>
    </submittedName>
</protein>
<name>A0A6J3MK86_9PEZI</name>
<evidence type="ECO:0000313" key="3">
    <source>
        <dbReference type="RefSeq" id="XP_033464403.1"/>
    </source>
</evidence>
<feature type="compositionally biased region" description="Polar residues" evidence="1">
    <location>
        <begin position="94"/>
        <end position="113"/>
    </location>
</feature>
<dbReference type="PANTHER" id="PTHR42095:SF1">
    <property type="entry name" value="YALI0C12166P"/>
    <property type="match status" value="1"/>
</dbReference>
<dbReference type="AlphaFoldDB" id="A0A6J3MK86"/>
<evidence type="ECO:0000256" key="1">
    <source>
        <dbReference type="SAM" id="MobiDB-lite"/>
    </source>
</evidence>
<reference evidence="3" key="3">
    <citation type="submission" date="2025-08" db="UniProtKB">
        <authorList>
            <consortium name="RefSeq"/>
        </authorList>
    </citation>
    <scope>IDENTIFICATION</scope>
    <source>
        <strain evidence="3">CBS 342.82</strain>
    </source>
</reference>